<dbReference type="GO" id="GO:0016887">
    <property type="term" value="F:ATP hydrolysis activity"/>
    <property type="evidence" value="ECO:0007669"/>
    <property type="project" value="InterPro"/>
</dbReference>
<dbReference type="PANTHER" id="PTHR42711">
    <property type="entry name" value="ABC TRANSPORTER ATP-BINDING PROTEIN"/>
    <property type="match status" value="1"/>
</dbReference>
<evidence type="ECO:0000313" key="8">
    <source>
        <dbReference type="Proteomes" id="UP000676194"/>
    </source>
</evidence>
<keyword evidence="8" id="KW-1185">Reference proteome</keyword>
<dbReference type="InterPro" id="IPR050763">
    <property type="entry name" value="ABC_transporter_ATP-binding"/>
</dbReference>
<organism evidence="7 8">
    <name type="scientific">Telmatocola sphagniphila</name>
    <dbReference type="NCBI Taxonomy" id="1123043"/>
    <lineage>
        <taxon>Bacteria</taxon>
        <taxon>Pseudomonadati</taxon>
        <taxon>Planctomycetota</taxon>
        <taxon>Planctomycetia</taxon>
        <taxon>Gemmatales</taxon>
        <taxon>Gemmataceae</taxon>
    </lineage>
</organism>
<dbReference type="SMART" id="SM00382">
    <property type="entry name" value="AAA"/>
    <property type="match status" value="1"/>
</dbReference>
<gene>
    <name evidence="7" type="ORF">KIH39_19920</name>
</gene>
<feature type="domain" description="ABC transporter" evidence="6">
    <location>
        <begin position="7"/>
        <end position="237"/>
    </location>
</feature>
<dbReference type="SUPFAM" id="SSF52540">
    <property type="entry name" value="P-loop containing nucleoside triphosphate hydrolases"/>
    <property type="match status" value="1"/>
</dbReference>
<dbReference type="Pfam" id="PF00005">
    <property type="entry name" value="ABC_tran"/>
    <property type="match status" value="1"/>
</dbReference>
<protein>
    <submittedName>
        <fullName evidence="7">ABC transporter ATP-binding protein</fullName>
    </submittedName>
</protein>
<evidence type="ECO:0000256" key="5">
    <source>
        <dbReference type="ARBA" id="ARBA00022840"/>
    </source>
</evidence>
<dbReference type="EMBL" id="CP074694">
    <property type="protein sequence ID" value="QVL31096.1"/>
    <property type="molecule type" value="Genomic_DNA"/>
</dbReference>
<comment type="similarity">
    <text evidence="1">Belongs to the ABC transporter superfamily.</text>
</comment>
<dbReference type="Proteomes" id="UP000676194">
    <property type="component" value="Chromosome"/>
</dbReference>
<dbReference type="Gene3D" id="3.40.50.300">
    <property type="entry name" value="P-loop containing nucleotide triphosphate hydrolases"/>
    <property type="match status" value="1"/>
</dbReference>
<dbReference type="InterPro" id="IPR003439">
    <property type="entry name" value="ABC_transporter-like_ATP-bd"/>
</dbReference>
<reference evidence="7" key="1">
    <citation type="submission" date="2021-05" db="EMBL/GenBank/DDBJ databases">
        <title>Complete genome sequence of the cellulolytic planctomycete Telmatocola sphagniphila SP2T and characterization of the first cellulase from planctomycetes.</title>
        <authorList>
            <person name="Rakitin A.L."/>
            <person name="Beletsky A.V."/>
            <person name="Naumoff D.G."/>
            <person name="Kulichevskaya I.S."/>
            <person name="Mardanov A.V."/>
            <person name="Ravin N.V."/>
            <person name="Dedysh S.N."/>
        </authorList>
    </citation>
    <scope>NUCLEOTIDE SEQUENCE</scope>
    <source>
        <strain evidence="7">SP2T</strain>
    </source>
</reference>
<evidence type="ECO:0000256" key="4">
    <source>
        <dbReference type="ARBA" id="ARBA00022741"/>
    </source>
</evidence>
<dbReference type="CDD" id="cd03230">
    <property type="entry name" value="ABC_DR_subfamily_A"/>
    <property type="match status" value="1"/>
</dbReference>
<dbReference type="AlphaFoldDB" id="A0A8E6B3L3"/>
<dbReference type="RefSeq" id="WP_213494977.1">
    <property type="nucleotide sequence ID" value="NZ_CP074694.1"/>
</dbReference>
<evidence type="ECO:0000313" key="7">
    <source>
        <dbReference type="EMBL" id="QVL31096.1"/>
    </source>
</evidence>
<sequence length="330" mass="36525">MRRTPMIQLDSVTIQYGPIRAVDTVSLDVEAGEIFGLLGPNGSGKSSTLAAIAGILRPVSGRIRIQQHCIRDKAEVCARQIGFVPQEIALYEELSVWENLRFFGELYGLSGRFLHQRMEISLHTVQMMPRAQQSVGTLSGGLQRRVNLACALLHDPAVLLLDEPCVALDPCSREVLFNTLSSLRQQGKAIILTTHHLEDAEQWCDRVGVLLQGKLIALDRPARLFHEIPHKTVVLGQLRLHLAEQLEQIARSRLGKDIAFEVWGKQIRIEAPSQELMGRALATLCTTGIELESFRTPPARLDRILEESAAAATEPAILPFPTEKGEAWAA</sequence>
<dbReference type="GO" id="GO:0005524">
    <property type="term" value="F:ATP binding"/>
    <property type="evidence" value="ECO:0007669"/>
    <property type="project" value="UniProtKB-KW"/>
</dbReference>
<accession>A0A8E6B3L3</accession>
<evidence type="ECO:0000256" key="2">
    <source>
        <dbReference type="ARBA" id="ARBA00022448"/>
    </source>
</evidence>
<name>A0A8E6B3L3_9BACT</name>
<keyword evidence="3" id="KW-0536">Nodulation</keyword>
<evidence type="ECO:0000256" key="3">
    <source>
        <dbReference type="ARBA" id="ARBA00022458"/>
    </source>
</evidence>
<dbReference type="PANTHER" id="PTHR42711:SF5">
    <property type="entry name" value="ABC TRANSPORTER ATP-BINDING PROTEIN NATA"/>
    <property type="match status" value="1"/>
</dbReference>
<dbReference type="InterPro" id="IPR003593">
    <property type="entry name" value="AAA+_ATPase"/>
</dbReference>
<proteinExistence type="inferred from homology"/>
<evidence type="ECO:0000259" key="6">
    <source>
        <dbReference type="PROSITE" id="PS50893"/>
    </source>
</evidence>
<keyword evidence="2" id="KW-0813">Transport</keyword>
<dbReference type="InterPro" id="IPR027417">
    <property type="entry name" value="P-loop_NTPase"/>
</dbReference>
<keyword evidence="5 7" id="KW-0067">ATP-binding</keyword>
<keyword evidence="4" id="KW-0547">Nucleotide-binding</keyword>
<dbReference type="PROSITE" id="PS50893">
    <property type="entry name" value="ABC_TRANSPORTER_2"/>
    <property type="match status" value="1"/>
</dbReference>
<dbReference type="KEGG" id="tsph:KIH39_19920"/>
<evidence type="ECO:0000256" key="1">
    <source>
        <dbReference type="ARBA" id="ARBA00005417"/>
    </source>
</evidence>